<dbReference type="EMBL" id="JBCGBO010000007">
    <property type="protein sequence ID" value="KAK9187114.1"/>
    <property type="molecule type" value="Genomic_DNA"/>
</dbReference>
<accession>A0AAP0QFI0</accession>
<dbReference type="PANTHER" id="PTHR45633">
    <property type="entry name" value="60 KDA HEAT SHOCK PROTEIN, MITOCHONDRIAL"/>
    <property type="match status" value="1"/>
</dbReference>
<dbReference type="Gene3D" id="1.10.560.10">
    <property type="entry name" value="GroEL-like equatorial domain"/>
    <property type="match status" value="1"/>
</dbReference>
<evidence type="ECO:0000256" key="1">
    <source>
        <dbReference type="ARBA" id="ARBA00006607"/>
    </source>
</evidence>
<dbReference type="SUPFAM" id="SSF48592">
    <property type="entry name" value="GroEL equatorial domain-like"/>
    <property type="match status" value="1"/>
</dbReference>
<dbReference type="GO" id="GO:0042026">
    <property type="term" value="P:protein refolding"/>
    <property type="evidence" value="ECO:0007669"/>
    <property type="project" value="InterPro"/>
</dbReference>
<dbReference type="AlphaFoldDB" id="A0AAP0QFI0"/>
<proteinExistence type="inferred from homology"/>
<evidence type="ECO:0000256" key="2">
    <source>
        <dbReference type="ARBA" id="ARBA00023186"/>
    </source>
</evidence>
<organism evidence="3 4">
    <name type="scientific">Citrus x changshan-huyou</name>
    <dbReference type="NCBI Taxonomy" id="2935761"/>
    <lineage>
        <taxon>Eukaryota</taxon>
        <taxon>Viridiplantae</taxon>
        <taxon>Streptophyta</taxon>
        <taxon>Embryophyta</taxon>
        <taxon>Tracheophyta</taxon>
        <taxon>Spermatophyta</taxon>
        <taxon>Magnoliopsida</taxon>
        <taxon>eudicotyledons</taxon>
        <taxon>Gunneridae</taxon>
        <taxon>Pentapetalae</taxon>
        <taxon>rosids</taxon>
        <taxon>malvids</taxon>
        <taxon>Sapindales</taxon>
        <taxon>Rutaceae</taxon>
        <taxon>Aurantioideae</taxon>
        <taxon>Citrus</taxon>
    </lineage>
</organism>
<sequence length="159" mass="17806">MAASSSKQFKNICVFSGFHYGKYKEFVQTTVDLGRFIVERKLHLVYGEGERELSRLVSEDVEEAKVALLHASKELNRLETENPNQKIGVHLVQNALKMPVYTIASVAGFYGSVVVEKLLEQDDPNLGFNPATGASVNMIESRNVDPMEQISKELEFVAR</sequence>
<dbReference type="InterPro" id="IPR027413">
    <property type="entry name" value="GROEL-like_equatorial_sf"/>
</dbReference>
<keyword evidence="2" id="KW-0143">Chaperone</keyword>
<protein>
    <submittedName>
        <fullName evidence="3">Uncharacterized protein</fullName>
    </submittedName>
</protein>
<reference evidence="3 4" key="1">
    <citation type="submission" date="2024-05" db="EMBL/GenBank/DDBJ databases">
        <title>Haplotype-resolved chromosome-level genome assembly of Huyou (Citrus changshanensis).</title>
        <authorList>
            <person name="Miao C."/>
            <person name="Chen W."/>
            <person name="Wu Y."/>
            <person name="Wang L."/>
            <person name="Zhao S."/>
            <person name="Grierson D."/>
            <person name="Xu C."/>
            <person name="Chen K."/>
        </authorList>
    </citation>
    <scope>NUCLEOTIDE SEQUENCE [LARGE SCALE GENOMIC DNA]</scope>
    <source>
        <strain evidence="3">01-14</strain>
        <tissue evidence="3">Leaf</tissue>
    </source>
</reference>
<evidence type="ECO:0000313" key="4">
    <source>
        <dbReference type="Proteomes" id="UP001428341"/>
    </source>
</evidence>
<dbReference type="SUPFAM" id="SSF102405">
    <property type="entry name" value="MCP/YpsA-like"/>
    <property type="match status" value="1"/>
</dbReference>
<evidence type="ECO:0000313" key="3">
    <source>
        <dbReference type="EMBL" id="KAK9187114.1"/>
    </source>
</evidence>
<name>A0AAP0QFI0_9ROSI</name>
<gene>
    <name evidence="3" type="ORF">WN944_018505</name>
</gene>
<dbReference type="InterPro" id="IPR001844">
    <property type="entry name" value="Cpn60/GroEL"/>
</dbReference>
<dbReference type="GO" id="GO:0140662">
    <property type="term" value="F:ATP-dependent protein folding chaperone"/>
    <property type="evidence" value="ECO:0007669"/>
    <property type="project" value="InterPro"/>
</dbReference>
<dbReference type="Proteomes" id="UP001428341">
    <property type="component" value="Unassembled WGS sequence"/>
</dbReference>
<keyword evidence="4" id="KW-1185">Reference proteome</keyword>
<comment type="similarity">
    <text evidence="1">Belongs to the chaperonin (HSP60) family.</text>
</comment>
<comment type="caution">
    <text evidence="3">The sequence shown here is derived from an EMBL/GenBank/DDBJ whole genome shotgun (WGS) entry which is preliminary data.</text>
</comment>